<dbReference type="Proteomes" id="UP000585474">
    <property type="component" value="Unassembled WGS sequence"/>
</dbReference>
<reference evidence="2 3" key="1">
    <citation type="submission" date="2019-07" db="EMBL/GenBank/DDBJ databases">
        <title>De Novo Assembly of kiwifruit Actinidia rufa.</title>
        <authorList>
            <person name="Sugita-Konishi S."/>
            <person name="Sato K."/>
            <person name="Mori E."/>
            <person name="Abe Y."/>
            <person name="Kisaki G."/>
            <person name="Hamano K."/>
            <person name="Suezawa K."/>
            <person name="Otani M."/>
            <person name="Fukuda T."/>
            <person name="Manabe T."/>
            <person name="Gomi K."/>
            <person name="Tabuchi M."/>
            <person name="Akimitsu K."/>
            <person name="Kataoka I."/>
        </authorList>
    </citation>
    <scope>NUCLEOTIDE SEQUENCE [LARGE SCALE GENOMIC DNA]</scope>
    <source>
        <strain evidence="3">cv. Fuchu</strain>
    </source>
</reference>
<dbReference type="EMBL" id="BJWL01000015">
    <property type="protein sequence ID" value="GFZ02552.1"/>
    <property type="molecule type" value="Genomic_DNA"/>
</dbReference>
<evidence type="ECO:0000313" key="3">
    <source>
        <dbReference type="Proteomes" id="UP000585474"/>
    </source>
</evidence>
<accession>A0A7J0FV34</accession>
<evidence type="ECO:0000313" key="2">
    <source>
        <dbReference type="EMBL" id="GFZ02552.1"/>
    </source>
</evidence>
<proteinExistence type="predicted"/>
<name>A0A7J0FV34_9ERIC</name>
<comment type="caution">
    <text evidence="2">The sequence shown here is derived from an EMBL/GenBank/DDBJ whole genome shotgun (WGS) entry which is preliminary data.</text>
</comment>
<organism evidence="2 3">
    <name type="scientific">Actinidia rufa</name>
    <dbReference type="NCBI Taxonomy" id="165716"/>
    <lineage>
        <taxon>Eukaryota</taxon>
        <taxon>Viridiplantae</taxon>
        <taxon>Streptophyta</taxon>
        <taxon>Embryophyta</taxon>
        <taxon>Tracheophyta</taxon>
        <taxon>Spermatophyta</taxon>
        <taxon>Magnoliopsida</taxon>
        <taxon>eudicotyledons</taxon>
        <taxon>Gunneridae</taxon>
        <taxon>Pentapetalae</taxon>
        <taxon>asterids</taxon>
        <taxon>Ericales</taxon>
        <taxon>Actinidiaceae</taxon>
        <taxon>Actinidia</taxon>
    </lineage>
</organism>
<gene>
    <name evidence="2" type="ORF">Acr_15g0011600</name>
</gene>
<feature type="region of interest" description="Disordered" evidence="1">
    <location>
        <begin position="1"/>
        <end position="80"/>
    </location>
</feature>
<sequence>MNTIKKGRKNLGLSDKEREEDRGDEDTQIEGVQGDLNVQGQEQDLGNEEEHDHEGVHEEVHAAKEPPTHGAFPTQEGTSTQGGLPAWFLEYFGELNSLGRIEQRQNEIIQTQAKHGEYIDRLGDFYENLNAQQQAFHQQYSTQINEVETQLEGLWVHLIPPPPFDPANAPPRPPYYHDPPY</sequence>
<keyword evidence="3" id="KW-1185">Reference proteome</keyword>
<evidence type="ECO:0000256" key="1">
    <source>
        <dbReference type="SAM" id="MobiDB-lite"/>
    </source>
</evidence>
<feature type="compositionally biased region" description="Basic and acidic residues" evidence="1">
    <location>
        <begin position="48"/>
        <end position="67"/>
    </location>
</feature>
<protein>
    <submittedName>
        <fullName evidence="2">Uncharacterized protein</fullName>
    </submittedName>
</protein>
<dbReference type="AlphaFoldDB" id="A0A7J0FV34"/>